<name>A0ABY8ELN4_9FIRM</name>
<sequence>MIDYKLENRDLVKKGYSDIQTVKGIEAKKQSMMIRLTVERGSFIYDETLGSKIKLLYREKPSRVAAMADLYVREALKPESDIEIKKVEVKWIDKKKILILVFFNWNDIEDKLEVVA</sequence>
<evidence type="ECO:0000313" key="2">
    <source>
        <dbReference type="Proteomes" id="UP001222800"/>
    </source>
</evidence>
<evidence type="ECO:0000313" key="1">
    <source>
        <dbReference type="EMBL" id="WFD12450.1"/>
    </source>
</evidence>
<dbReference type="EMBL" id="CP120734">
    <property type="protein sequence ID" value="WFD12450.1"/>
    <property type="molecule type" value="Genomic_DNA"/>
</dbReference>
<proteinExistence type="predicted"/>
<geneLocation type="plasmid" evidence="1 2">
    <name>unnamed1</name>
</geneLocation>
<evidence type="ECO:0008006" key="3">
    <source>
        <dbReference type="Google" id="ProtNLM"/>
    </source>
</evidence>
<dbReference type="Proteomes" id="UP001222800">
    <property type="component" value="Plasmid unnamed1"/>
</dbReference>
<accession>A0ABY8ELN4</accession>
<keyword evidence="2" id="KW-1185">Reference proteome</keyword>
<dbReference type="Gene3D" id="3.10.450.40">
    <property type="match status" value="1"/>
</dbReference>
<reference evidence="1 2" key="1">
    <citation type="submission" date="2023-03" db="EMBL/GenBank/DDBJ databases">
        <title>Complete genome sequence of Tepidibacter sp. SWIR-1, isolated from a deep-sea hydrothermal vent.</title>
        <authorList>
            <person name="Li X."/>
        </authorList>
    </citation>
    <scope>NUCLEOTIDE SEQUENCE [LARGE SCALE GENOMIC DNA]</scope>
    <source>
        <strain evidence="1 2">SWIR-1</strain>
        <plasmid evidence="1 2">unnamed1</plasmid>
    </source>
</reference>
<organism evidence="1 2">
    <name type="scientific">Tepidibacter hydrothermalis</name>
    <dbReference type="NCBI Taxonomy" id="3036126"/>
    <lineage>
        <taxon>Bacteria</taxon>
        <taxon>Bacillati</taxon>
        <taxon>Bacillota</taxon>
        <taxon>Clostridia</taxon>
        <taxon>Peptostreptococcales</taxon>
        <taxon>Peptostreptococcaceae</taxon>
        <taxon>Tepidibacter</taxon>
    </lineage>
</organism>
<dbReference type="RefSeq" id="WP_277734853.1">
    <property type="nucleotide sequence ID" value="NZ_CP120734.1"/>
</dbReference>
<gene>
    <name evidence="1" type="ORF">P4S50_19925</name>
</gene>
<keyword evidence="1" id="KW-0614">Plasmid</keyword>
<protein>
    <recommendedName>
        <fullName evidence="3">Phage protein</fullName>
    </recommendedName>
</protein>